<dbReference type="EMBL" id="LR215973">
    <property type="protein sequence ID" value="VFA97950.1"/>
    <property type="molecule type" value="Genomic_DNA"/>
</dbReference>
<dbReference type="GO" id="GO:0009244">
    <property type="term" value="P:lipopolysaccharide core region biosynthetic process"/>
    <property type="evidence" value="ECO:0007669"/>
    <property type="project" value="TreeGrafter"/>
</dbReference>
<dbReference type="RefSeq" id="WP_130916723.1">
    <property type="nucleotide sequence ID" value="NZ_LR215973.1"/>
</dbReference>
<organism evidence="3 4">
    <name type="scientific">Nocardia cyriacigeorgica</name>
    <dbReference type="NCBI Taxonomy" id="135487"/>
    <lineage>
        <taxon>Bacteria</taxon>
        <taxon>Bacillati</taxon>
        <taxon>Actinomycetota</taxon>
        <taxon>Actinomycetes</taxon>
        <taxon>Mycobacteriales</taxon>
        <taxon>Nocardiaceae</taxon>
        <taxon>Nocardia</taxon>
    </lineage>
</organism>
<dbReference type="Gene3D" id="3.40.50.2000">
    <property type="entry name" value="Glycogen Phosphorylase B"/>
    <property type="match status" value="2"/>
</dbReference>
<dbReference type="Proteomes" id="UP000290439">
    <property type="component" value="Chromosome"/>
</dbReference>
<dbReference type="PANTHER" id="PTHR30160">
    <property type="entry name" value="TETRAACYLDISACCHARIDE 4'-KINASE-RELATED"/>
    <property type="match status" value="1"/>
</dbReference>
<dbReference type="InterPro" id="IPR002201">
    <property type="entry name" value="Glyco_trans_9"/>
</dbReference>
<dbReference type="SUPFAM" id="SSF53756">
    <property type="entry name" value="UDP-Glycosyltransferase/glycogen phosphorylase"/>
    <property type="match status" value="1"/>
</dbReference>
<name>A0A4U8VW94_9NOCA</name>
<evidence type="ECO:0000313" key="3">
    <source>
        <dbReference type="EMBL" id="VFA97950.1"/>
    </source>
</evidence>
<dbReference type="GO" id="GO:0005829">
    <property type="term" value="C:cytosol"/>
    <property type="evidence" value="ECO:0007669"/>
    <property type="project" value="TreeGrafter"/>
</dbReference>
<evidence type="ECO:0000313" key="4">
    <source>
        <dbReference type="Proteomes" id="UP000290439"/>
    </source>
</evidence>
<protein>
    <submittedName>
        <fullName evidence="3">Lipopolysaccharide core heptosyltransferase rfaQ</fullName>
        <ecNumber evidence="3">2.-.-.-</ecNumber>
    </submittedName>
</protein>
<dbReference type="InterPro" id="IPR051199">
    <property type="entry name" value="LPS_LOS_Heptosyltrfase"/>
</dbReference>
<evidence type="ECO:0000256" key="1">
    <source>
        <dbReference type="ARBA" id="ARBA00022676"/>
    </source>
</evidence>
<dbReference type="PANTHER" id="PTHR30160:SF1">
    <property type="entry name" value="LIPOPOLYSACCHARIDE 1,2-N-ACETYLGLUCOSAMINETRANSFERASE-RELATED"/>
    <property type="match status" value="1"/>
</dbReference>
<evidence type="ECO:0000256" key="2">
    <source>
        <dbReference type="ARBA" id="ARBA00022679"/>
    </source>
</evidence>
<gene>
    <name evidence="3" type="primary">rfaQ_2</name>
    <name evidence="3" type="ORF">NCTC10797_01715</name>
</gene>
<dbReference type="GO" id="GO:0008713">
    <property type="term" value="F:ADP-heptose-lipopolysaccharide heptosyltransferase activity"/>
    <property type="evidence" value="ECO:0007669"/>
    <property type="project" value="TreeGrafter"/>
</dbReference>
<keyword evidence="1" id="KW-0328">Glycosyltransferase</keyword>
<dbReference type="Pfam" id="PF01075">
    <property type="entry name" value="Glyco_transf_9"/>
    <property type="match status" value="1"/>
</dbReference>
<proteinExistence type="predicted"/>
<dbReference type="CDD" id="cd03789">
    <property type="entry name" value="GT9_LPS_heptosyltransferase"/>
    <property type="match status" value="1"/>
</dbReference>
<sequence length="348" mass="35622">MSGHVLAARLDSAGDVLVTGPAIRAIAARADKLTFLAGPRGRAAAHLLPGVDEVLEFAAGWVDFDRPPVTARVIDDLVAAIAARQIDEALIFTSFHQSPLPLALVLRMAAVPRICAISTDYPGSLLDVRHAVDEDVPEPIRALSLAAAAGYPSADSALAVRDDLPDVRALTGEPGYVVVHPGAAVPARRMSARRSRSMVAALAESGHRVVVTGGPGETELTATVTGDHALDLGGATDLPMLAAVLRGARVVVAPNTAAAHLAAAVGTPVVSLFAPVVPARRWAPHQVPCLVLGDQSVPCAGSRARDCPIPGHPCLDNITDATVIAAVDELATAAVRSSAAALSGRTPA</sequence>
<keyword evidence="2 3" id="KW-0808">Transferase</keyword>
<accession>A0A4U8VW94</accession>
<dbReference type="EC" id="2.-.-.-" evidence="3"/>
<reference evidence="3 4" key="1">
    <citation type="submission" date="2019-02" db="EMBL/GenBank/DDBJ databases">
        <authorList>
            <consortium name="Pathogen Informatics"/>
        </authorList>
    </citation>
    <scope>NUCLEOTIDE SEQUENCE [LARGE SCALE GENOMIC DNA]</scope>
    <source>
        <strain evidence="3 4">3012STDY6756504</strain>
    </source>
</reference>
<dbReference type="AlphaFoldDB" id="A0A4U8VW94"/>